<name>A0ABP1R5H8_9HEXA</name>
<evidence type="ECO:0000313" key="14">
    <source>
        <dbReference type="EMBL" id="CAL8120562.1"/>
    </source>
</evidence>
<protein>
    <recommendedName>
        <fullName evidence="12">Phospholysine phosphohistidine inorganic pyrophosphate phosphatase</fullName>
        <ecNumber evidence="5">3.6.1.1</ecNumber>
    </recommendedName>
</protein>
<organism evidence="14 15">
    <name type="scientific">Orchesella dallaii</name>
    <dbReference type="NCBI Taxonomy" id="48710"/>
    <lineage>
        <taxon>Eukaryota</taxon>
        <taxon>Metazoa</taxon>
        <taxon>Ecdysozoa</taxon>
        <taxon>Arthropoda</taxon>
        <taxon>Hexapoda</taxon>
        <taxon>Collembola</taxon>
        <taxon>Entomobryomorpha</taxon>
        <taxon>Entomobryoidea</taxon>
        <taxon>Orchesellidae</taxon>
        <taxon>Orchesellinae</taxon>
        <taxon>Orchesella</taxon>
    </lineage>
</organism>
<comment type="caution">
    <text evidence="14">The sequence shown here is derived from an EMBL/GenBank/DDBJ whole genome shotgun (WGS) entry which is preliminary data.</text>
</comment>
<dbReference type="InterPro" id="IPR006355">
    <property type="entry name" value="LHPP/HDHD2"/>
</dbReference>
<dbReference type="Pfam" id="PF13344">
    <property type="entry name" value="Hydrolase_6"/>
    <property type="match status" value="1"/>
</dbReference>
<dbReference type="InterPro" id="IPR006357">
    <property type="entry name" value="HAD-SF_hydro_IIA"/>
</dbReference>
<dbReference type="PANTHER" id="PTHR19288">
    <property type="entry name" value="4-NITROPHENYLPHOSPHATASE-RELATED"/>
    <property type="match status" value="1"/>
</dbReference>
<comment type="catalytic activity">
    <reaction evidence="13">
        <text>diphosphate + H2O = 2 phosphate + H(+)</text>
        <dbReference type="Rhea" id="RHEA:24576"/>
        <dbReference type="ChEBI" id="CHEBI:15377"/>
        <dbReference type="ChEBI" id="CHEBI:15378"/>
        <dbReference type="ChEBI" id="CHEBI:33019"/>
        <dbReference type="ChEBI" id="CHEBI:43474"/>
        <dbReference type="EC" id="3.6.1.1"/>
    </reaction>
</comment>
<evidence type="ECO:0000256" key="8">
    <source>
        <dbReference type="ARBA" id="ARBA00022801"/>
    </source>
</evidence>
<evidence type="ECO:0000256" key="2">
    <source>
        <dbReference type="ARBA" id="ARBA00004123"/>
    </source>
</evidence>
<evidence type="ECO:0000256" key="11">
    <source>
        <dbReference type="ARBA" id="ARBA00037258"/>
    </source>
</evidence>
<comment type="function">
    <text evidence="11">Phosphatase that hydrolyzes imidodiphosphate, 3-phosphohistidine and 6-phospholysine. Has broad substrate specificity and can also hydrolyze inorganic diphosphate, but with lower efficiency.</text>
</comment>
<evidence type="ECO:0000256" key="9">
    <source>
        <dbReference type="ARBA" id="ARBA00022842"/>
    </source>
</evidence>
<evidence type="ECO:0000313" key="15">
    <source>
        <dbReference type="Proteomes" id="UP001642540"/>
    </source>
</evidence>
<proteinExistence type="inferred from homology"/>
<dbReference type="NCBIfam" id="TIGR01549">
    <property type="entry name" value="HAD-SF-IA-v1"/>
    <property type="match status" value="1"/>
</dbReference>
<dbReference type="InterPro" id="IPR006439">
    <property type="entry name" value="HAD-SF_hydro_IA"/>
</dbReference>
<gene>
    <name evidence="14" type="ORF">ODALV1_LOCUS19019</name>
</gene>
<evidence type="ECO:0000256" key="6">
    <source>
        <dbReference type="ARBA" id="ARBA00022490"/>
    </source>
</evidence>
<dbReference type="EC" id="3.6.1.1" evidence="5"/>
<keyword evidence="8" id="KW-0378">Hydrolase</keyword>
<comment type="subcellular location">
    <subcellularLocation>
        <location evidence="3">Cytoplasm</location>
    </subcellularLocation>
    <subcellularLocation>
        <location evidence="2">Nucleus</location>
    </subcellularLocation>
</comment>
<evidence type="ECO:0000256" key="3">
    <source>
        <dbReference type="ARBA" id="ARBA00004496"/>
    </source>
</evidence>
<keyword evidence="7" id="KW-0479">Metal-binding</keyword>
<dbReference type="NCBIfam" id="TIGR01460">
    <property type="entry name" value="HAD-SF-IIA"/>
    <property type="match status" value="1"/>
</dbReference>
<dbReference type="InterPro" id="IPR036412">
    <property type="entry name" value="HAD-like_sf"/>
</dbReference>
<accession>A0ABP1R5H8</accession>
<keyword evidence="15" id="KW-1185">Reference proteome</keyword>
<dbReference type="Gene3D" id="3.40.50.1000">
    <property type="entry name" value="HAD superfamily/HAD-like"/>
    <property type="match status" value="2"/>
</dbReference>
<comment type="cofactor">
    <cofactor evidence="1">
        <name>Mg(2+)</name>
        <dbReference type="ChEBI" id="CHEBI:18420"/>
    </cofactor>
</comment>
<dbReference type="PANTHER" id="PTHR19288:SF44">
    <property type="entry name" value="PHOSPHOLYSINE PHOSPHOHISTIDINE INORGANIC PYROPHOSPHATE PHOSPHATASE"/>
    <property type="match status" value="1"/>
</dbReference>
<dbReference type="Pfam" id="PF13242">
    <property type="entry name" value="Hydrolase_like"/>
    <property type="match status" value="1"/>
</dbReference>
<evidence type="ECO:0000256" key="5">
    <source>
        <dbReference type="ARBA" id="ARBA00012146"/>
    </source>
</evidence>
<evidence type="ECO:0000256" key="10">
    <source>
        <dbReference type="ARBA" id="ARBA00023242"/>
    </source>
</evidence>
<dbReference type="Proteomes" id="UP001642540">
    <property type="component" value="Unassembled WGS sequence"/>
</dbReference>
<dbReference type="NCBIfam" id="TIGR01458">
    <property type="entry name" value="HAD-SF-IIA-hyp3"/>
    <property type="match status" value="1"/>
</dbReference>
<dbReference type="InterPro" id="IPR023214">
    <property type="entry name" value="HAD_sf"/>
</dbReference>
<keyword evidence="6" id="KW-0963">Cytoplasm</keyword>
<evidence type="ECO:0000256" key="13">
    <source>
        <dbReference type="ARBA" id="ARBA00047820"/>
    </source>
</evidence>
<evidence type="ECO:0000256" key="1">
    <source>
        <dbReference type="ARBA" id="ARBA00001946"/>
    </source>
</evidence>
<keyword evidence="9" id="KW-0460">Magnesium</keyword>
<evidence type="ECO:0000256" key="12">
    <source>
        <dbReference type="ARBA" id="ARBA00039357"/>
    </source>
</evidence>
<reference evidence="14 15" key="1">
    <citation type="submission" date="2024-08" db="EMBL/GenBank/DDBJ databases">
        <authorList>
            <person name="Cucini C."/>
            <person name="Frati F."/>
        </authorList>
    </citation>
    <scope>NUCLEOTIDE SEQUENCE [LARGE SCALE GENOMIC DNA]</scope>
</reference>
<keyword evidence="10" id="KW-0539">Nucleus</keyword>
<dbReference type="EMBL" id="CAXLJM020000062">
    <property type="protein sequence ID" value="CAL8120562.1"/>
    <property type="molecule type" value="Genomic_DNA"/>
</dbReference>
<evidence type="ECO:0000256" key="4">
    <source>
        <dbReference type="ARBA" id="ARBA00007958"/>
    </source>
</evidence>
<sequence length="267" mass="29365">MSWLEKPVKALLLDISGVLRDGDQAIVGSLEAFQRLQEIGIPFRLVTNETQVTVQKTVEKLSKLGFTSISPSLIFAPAPAVATFLKETLSRAFLLVHPNVLPEFDGIETSDPNCVVVGDAAEHFNYSRLNEAFRVLLRLREENKEMQLYSLGKGKYYKEEDGLCLDLGPFTAALEYATGADARIFGKPNPVFFHAAVQDMKMSPDEVVMIGDDILGDVGGAQRAGLRGVLVRTGKFRISDENHATVKPDGIVDNLLQAVNLIMSHYN</sequence>
<dbReference type="SUPFAM" id="SSF56784">
    <property type="entry name" value="HAD-like"/>
    <property type="match status" value="1"/>
</dbReference>
<comment type="similarity">
    <text evidence="4">Belongs to the HAD-like hydrolase superfamily.</text>
</comment>
<evidence type="ECO:0000256" key="7">
    <source>
        <dbReference type="ARBA" id="ARBA00022723"/>
    </source>
</evidence>